<dbReference type="PROSITE" id="PS50943">
    <property type="entry name" value="HTH_CROC1"/>
    <property type="match status" value="1"/>
</dbReference>
<sequence>MINSNLLKSHMALHSVTQLEMANRLGISISTLNKKIANKTHFTIEEAKQICSILQISDNDEKANIFFS</sequence>
<accession>A0A8S5VF71</accession>
<reference evidence="2" key="1">
    <citation type="journal article" date="2021" name="Proc. Natl. Acad. Sci. U.S.A.">
        <title>A Catalog of Tens of Thousands of Viruses from Human Metagenomes Reveals Hidden Associations with Chronic Diseases.</title>
        <authorList>
            <person name="Tisza M.J."/>
            <person name="Buck C.B."/>
        </authorList>
    </citation>
    <scope>NUCLEOTIDE SEQUENCE</scope>
    <source>
        <strain evidence="2">Ctbxa26</strain>
    </source>
</reference>
<dbReference type="InterPro" id="IPR010982">
    <property type="entry name" value="Lambda_DNA-bd_dom_sf"/>
</dbReference>
<dbReference type="CDD" id="cd00093">
    <property type="entry name" value="HTH_XRE"/>
    <property type="match status" value="1"/>
</dbReference>
<organism evidence="2">
    <name type="scientific">Siphoviridae sp. ctbxa26</name>
    <dbReference type="NCBI Taxonomy" id="2825568"/>
    <lineage>
        <taxon>Viruses</taxon>
        <taxon>Duplodnaviria</taxon>
        <taxon>Heunggongvirae</taxon>
        <taxon>Uroviricota</taxon>
        <taxon>Caudoviricetes</taxon>
    </lineage>
</organism>
<protein>
    <submittedName>
        <fullName evidence="2">Helix-turn-helix domain protein</fullName>
    </submittedName>
</protein>
<dbReference type="InterPro" id="IPR001387">
    <property type="entry name" value="Cro/C1-type_HTH"/>
</dbReference>
<dbReference type="SUPFAM" id="SSF47413">
    <property type="entry name" value="lambda repressor-like DNA-binding domains"/>
    <property type="match status" value="1"/>
</dbReference>
<feature type="domain" description="HTH cro/C1-type" evidence="1">
    <location>
        <begin position="7"/>
        <end position="61"/>
    </location>
</feature>
<proteinExistence type="predicted"/>
<dbReference type="Gene3D" id="1.10.260.40">
    <property type="entry name" value="lambda repressor-like DNA-binding domains"/>
    <property type="match status" value="1"/>
</dbReference>
<dbReference type="Pfam" id="PF01381">
    <property type="entry name" value="HTH_3"/>
    <property type="match status" value="1"/>
</dbReference>
<name>A0A8S5VF71_9CAUD</name>
<dbReference type="GO" id="GO:0003677">
    <property type="term" value="F:DNA binding"/>
    <property type="evidence" value="ECO:0007669"/>
    <property type="project" value="InterPro"/>
</dbReference>
<evidence type="ECO:0000313" key="2">
    <source>
        <dbReference type="EMBL" id="DAG05251.1"/>
    </source>
</evidence>
<evidence type="ECO:0000259" key="1">
    <source>
        <dbReference type="PROSITE" id="PS50943"/>
    </source>
</evidence>
<dbReference type="EMBL" id="BK016254">
    <property type="protein sequence ID" value="DAG05251.1"/>
    <property type="molecule type" value="Genomic_DNA"/>
</dbReference>